<dbReference type="Gene3D" id="3.30.830.10">
    <property type="entry name" value="Metalloenzyme, LuxS/M16 peptidase-like"/>
    <property type="match status" value="2"/>
</dbReference>
<accession>A0A0L8V7F3</accession>
<dbReference type="InterPro" id="IPR011765">
    <property type="entry name" value="Pept_M16_N"/>
</dbReference>
<dbReference type="SUPFAM" id="SSF63411">
    <property type="entry name" value="LuxS/MPP-like metallohydrolase"/>
    <property type="match status" value="2"/>
</dbReference>
<dbReference type="AlphaFoldDB" id="A0A0L8V7F3"/>
<dbReference type="GO" id="GO:0046872">
    <property type="term" value="F:metal ion binding"/>
    <property type="evidence" value="ECO:0007669"/>
    <property type="project" value="InterPro"/>
</dbReference>
<dbReference type="PANTHER" id="PTHR43690">
    <property type="entry name" value="NARDILYSIN"/>
    <property type="match status" value="1"/>
</dbReference>
<comment type="similarity">
    <text evidence="1">Belongs to the peptidase M16 family.</text>
</comment>
<evidence type="ECO:0000259" key="7">
    <source>
        <dbReference type="Pfam" id="PF05193"/>
    </source>
</evidence>
<evidence type="ECO:0000256" key="2">
    <source>
        <dbReference type="ARBA" id="ARBA00022670"/>
    </source>
</evidence>
<evidence type="ECO:0000313" key="8">
    <source>
        <dbReference type="EMBL" id="KOH44415.1"/>
    </source>
</evidence>
<evidence type="ECO:0000259" key="6">
    <source>
        <dbReference type="Pfam" id="PF00675"/>
    </source>
</evidence>
<keyword evidence="5" id="KW-0482">Metalloprotease</keyword>
<dbReference type="EMBL" id="LGIA01000162">
    <property type="protein sequence ID" value="KOH44415.1"/>
    <property type="molecule type" value="Genomic_DNA"/>
</dbReference>
<dbReference type="STRING" id="1409788.NC99_27720"/>
<keyword evidence="2" id="KW-0645">Protease</keyword>
<dbReference type="PATRIC" id="fig|1409788.3.peg.2857"/>
<dbReference type="GO" id="GO:0006508">
    <property type="term" value="P:proteolysis"/>
    <property type="evidence" value="ECO:0007669"/>
    <property type="project" value="UniProtKB-KW"/>
</dbReference>
<evidence type="ECO:0000256" key="5">
    <source>
        <dbReference type="ARBA" id="ARBA00023049"/>
    </source>
</evidence>
<dbReference type="PANTHER" id="PTHR43690:SF17">
    <property type="entry name" value="PROTEIN YHJJ"/>
    <property type="match status" value="1"/>
</dbReference>
<evidence type="ECO:0000256" key="3">
    <source>
        <dbReference type="ARBA" id="ARBA00022801"/>
    </source>
</evidence>
<name>A0A0L8V7F3_9BACT</name>
<evidence type="ECO:0000256" key="1">
    <source>
        <dbReference type="ARBA" id="ARBA00007261"/>
    </source>
</evidence>
<keyword evidence="3" id="KW-0378">Hydrolase</keyword>
<comment type="caution">
    <text evidence="8">The sequence shown here is derived from an EMBL/GenBank/DDBJ whole genome shotgun (WGS) entry which is preliminary data.</text>
</comment>
<feature type="domain" description="Peptidase M16 C-terminal" evidence="7">
    <location>
        <begin position="168"/>
        <end position="345"/>
    </location>
</feature>
<protein>
    <submittedName>
        <fullName evidence="8">Peptidase M16</fullName>
    </submittedName>
</protein>
<dbReference type="GO" id="GO:0008237">
    <property type="term" value="F:metallopeptidase activity"/>
    <property type="evidence" value="ECO:0007669"/>
    <property type="project" value="UniProtKB-KW"/>
</dbReference>
<keyword evidence="9" id="KW-1185">Reference proteome</keyword>
<dbReference type="InterPro" id="IPR011249">
    <property type="entry name" value="Metalloenz_LuxS/M16"/>
</dbReference>
<sequence length="412" mass="47597">MIKFQRYQLENGLQILIYPDYSTPMVALDVCYHVGAKDENPKRTGFAHLFEHLMFGGTKNIPDYDEALQHAGGENNAYTTNDLTNYYLTIPKENLETGFWLESDRMLELDFSEEKLNIQKNVVIEEFKQRNLNQPYGDVWPLLRELAYQVHPYQWQTIGKEISHIADASLEEVKDFFFRFYAPDNAALILSGHVNPDECLQLAEKWFGSIPNRNVAKVALPQEPIQTAFREKTVERDVPDTAIYLAFHMPDRRQYEYYVCDLISDVLSNGNSSRMYQRLIKEQKLFVELDAYVSGDHDPGLFIVSGKLTGDVSIDTAKSAIWKELKIMQNELVSAVELEKIKNKLEANLIYSQMSYLNIAQELANFENIDRAERINEQVDLYRSVTSADLLRQAQLLFQPTNCSQLNYLAKK</sequence>
<feature type="domain" description="Peptidase M16 N-terminal" evidence="6">
    <location>
        <begin position="22"/>
        <end position="154"/>
    </location>
</feature>
<evidence type="ECO:0000256" key="4">
    <source>
        <dbReference type="ARBA" id="ARBA00022833"/>
    </source>
</evidence>
<dbReference type="Pfam" id="PF00675">
    <property type="entry name" value="Peptidase_M16"/>
    <property type="match status" value="1"/>
</dbReference>
<organism evidence="8 9">
    <name type="scientific">Sunxiuqinia dokdonensis</name>
    <dbReference type="NCBI Taxonomy" id="1409788"/>
    <lineage>
        <taxon>Bacteria</taxon>
        <taxon>Pseudomonadati</taxon>
        <taxon>Bacteroidota</taxon>
        <taxon>Bacteroidia</taxon>
        <taxon>Marinilabiliales</taxon>
        <taxon>Prolixibacteraceae</taxon>
        <taxon>Sunxiuqinia</taxon>
    </lineage>
</organism>
<evidence type="ECO:0000313" key="9">
    <source>
        <dbReference type="Proteomes" id="UP000036958"/>
    </source>
</evidence>
<keyword evidence="4" id="KW-0862">Zinc</keyword>
<proteinExistence type="inferred from homology"/>
<gene>
    <name evidence="8" type="ORF">NC99_27720</name>
</gene>
<dbReference type="RefSeq" id="WP_053184283.1">
    <property type="nucleotide sequence ID" value="NZ_LGIA01000162.1"/>
</dbReference>
<dbReference type="InterPro" id="IPR050626">
    <property type="entry name" value="Peptidase_M16"/>
</dbReference>
<dbReference type="OrthoDB" id="9811314at2"/>
<dbReference type="Pfam" id="PF05193">
    <property type="entry name" value="Peptidase_M16_C"/>
    <property type="match status" value="1"/>
</dbReference>
<dbReference type="InterPro" id="IPR007863">
    <property type="entry name" value="Peptidase_M16_C"/>
</dbReference>
<reference evidence="9" key="1">
    <citation type="submission" date="2015-07" db="EMBL/GenBank/DDBJ databases">
        <title>Genome sequencing of Sunxiuqinia dokdonensis strain SK.</title>
        <authorList>
            <person name="Ahn S."/>
            <person name="Kim B.-C."/>
        </authorList>
    </citation>
    <scope>NUCLEOTIDE SEQUENCE [LARGE SCALE GENOMIC DNA]</scope>
    <source>
        <strain evidence="9">SK</strain>
    </source>
</reference>
<dbReference type="Proteomes" id="UP000036958">
    <property type="component" value="Unassembled WGS sequence"/>
</dbReference>